<dbReference type="EMBL" id="LAZR01017233">
    <property type="protein sequence ID" value="KKM01293.1"/>
    <property type="molecule type" value="Genomic_DNA"/>
</dbReference>
<feature type="region of interest" description="Disordered" evidence="1">
    <location>
        <begin position="1"/>
        <end position="24"/>
    </location>
</feature>
<sequence length="77" mass="8341">MSESLRGGSHATPESKRRAPPPDVADLVEVEKSEVEVNGSSTVAELRVVAQEYDIPNYAKLRKPALLARVRKALGLS</sequence>
<dbReference type="AlphaFoldDB" id="A0A0F9JQR9"/>
<feature type="domain" description="Rho termination factor-like N-terminal" evidence="2">
    <location>
        <begin position="42"/>
        <end position="73"/>
    </location>
</feature>
<gene>
    <name evidence="3" type="ORF">LCGC14_1795910</name>
</gene>
<dbReference type="InterPro" id="IPR011112">
    <property type="entry name" value="Rho-like_N"/>
</dbReference>
<name>A0A0F9JQR9_9ZZZZ</name>
<comment type="caution">
    <text evidence="3">The sequence shown here is derived from an EMBL/GenBank/DDBJ whole genome shotgun (WGS) entry which is preliminary data.</text>
</comment>
<dbReference type="GO" id="GO:0006353">
    <property type="term" value="P:DNA-templated transcription termination"/>
    <property type="evidence" value="ECO:0007669"/>
    <property type="project" value="InterPro"/>
</dbReference>
<protein>
    <recommendedName>
        <fullName evidence="2">Rho termination factor-like N-terminal domain-containing protein</fullName>
    </recommendedName>
</protein>
<proteinExistence type="predicted"/>
<evidence type="ECO:0000313" key="3">
    <source>
        <dbReference type="EMBL" id="KKM01293.1"/>
    </source>
</evidence>
<organism evidence="3">
    <name type="scientific">marine sediment metagenome</name>
    <dbReference type="NCBI Taxonomy" id="412755"/>
    <lineage>
        <taxon>unclassified sequences</taxon>
        <taxon>metagenomes</taxon>
        <taxon>ecological metagenomes</taxon>
    </lineage>
</organism>
<evidence type="ECO:0000259" key="2">
    <source>
        <dbReference type="Pfam" id="PF07498"/>
    </source>
</evidence>
<dbReference type="Pfam" id="PF07498">
    <property type="entry name" value="Rho_N"/>
    <property type="match status" value="1"/>
</dbReference>
<accession>A0A0F9JQR9</accession>
<evidence type="ECO:0000256" key="1">
    <source>
        <dbReference type="SAM" id="MobiDB-lite"/>
    </source>
</evidence>
<reference evidence="3" key="1">
    <citation type="journal article" date="2015" name="Nature">
        <title>Complex archaea that bridge the gap between prokaryotes and eukaryotes.</title>
        <authorList>
            <person name="Spang A."/>
            <person name="Saw J.H."/>
            <person name="Jorgensen S.L."/>
            <person name="Zaremba-Niedzwiedzka K."/>
            <person name="Martijn J."/>
            <person name="Lind A.E."/>
            <person name="van Eijk R."/>
            <person name="Schleper C."/>
            <person name="Guy L."/>
            <person name="Ettema T.J."/>
        </authorList>
    </citation>
    <scope>NUCLEOTIDE SEQUENCE</scope>
</reference>